<evidence type="ECO:0000256" key="3">
    <source>
        <dbReference type="SAM" id="SignalP"/>
    </source>
</evidence>
<proteinExistence type="inferred from homology"/>
<reference evidence="4 5" key="1">
    <citation type="journal article" date="2019" name="G3 (Bethesda)">
        <title>Sequencing of a Wild Apple (Malus baccata) Genome Unravels the Differences Between Cultivated and Wild Apple Species Regarding Disease Resistance and Cold Tolerance.</title>
        <authorList>
            <person name="Chen X."/>
        </authorList>
    </citation>
    <scope>NUCLEOTIDE SEQUENCE [LARGE SCALE GENOMIC DNA]</scope>
    <source>
        <strain evidence="5">cv. Shandingzi</strain>
        <tissue evidence="4">Leaves</tissue>
    </source>
</reference>
<dbReference type="EMBL" id="VIEB01000203">
    <property type="protein sequence ID" value="TQE01014.1"/>
    <property type="molecule type" value="Genomic_DNA"/>
</dbReference>
<organism evidence="4 5">
    <name type="scientific">Malus baccata</name>
    <name type="common">Siberian crab apple</name>
    <name type="synonym">Pyrus baccata</name>
    <dbReference type="NCBI Taxonomy" id="106549"/>
    <lineage>
        <taxon>Eukaryota</taxon>
        <taxon>Viridiplantae</taxon>
        <taxon>Streptophyta</taxon>
        <taxon>Embryophyta</taxon>
        <taxon>Tracheophyta</taxon>
        <taxon>Spermatophyta</taxon>
        <taxon>Magnoliopsida</taxon>
        <taxon>eudicotyledons</taxon>
        <taxon>Gunneridae</taxon>
        <taxon>Pentapetalae</taxon>
        <taxon>rosids</taxon>
        <taxon>fabids</taxon>
        <taxon>Rosales</taxon>
        <taxon>Rosaceae</taxon>
        <taxon>Amygdaloideae</taxon>
        <taxon>Maleae</taxon>
        <taxon>Malus</taxon>
    </lineage>
</organism>
<dbReference type="Proteomes" id="UP000315295">
    <property type="component" value="Unassembled WGS sequence"/>
</dbReference>
<dbReference type="Pfam" id="PF01190">
    <property type="entry name" value="Pollen_Ole_e_1"/>
    <property type="match status" value="1"/>
</dbReference>
<dbReference type="PANTHER" id="PTHR31614:SF2">
    <property type="entry name" value="F28N24.16 PROTEIN"/>
    <property type="match status" value="1"/>
</dbReference>
<feature type="chain" id="PRO_5021811842" description="Olee1-like protein" evidence="3">
    <location>
        <begin position="25"/>
        <end position="172"/>
    </location>
</feature>
<accession>A0A540MQC8</accession>
<keyword evidence="5" id="KW-1185">Reference proteome</keyword>
<evidence type="ECO:0000313" key="4">
    <source>
        <dbReference type="EMBL" id="TQE01014.1"/>
    </source>
</evidence>
<dbReference type="AlphaFoldDB" id="A0A540MQC8"/>
<keyword evidence="3" id="KW-0732">Signal</keyword>
<gene>
    <name evidence="4" type="ORF">C1H46_013291</name>
</gene>
<name>A0A540MQC8_MALBA</name>
<dbReference type="InterPro" id="IPR006041">
    <property type="entry name" value="Pollen_Ole_e1_allergen"/>
</dbReference>
<dbReference type="PANTHER" id="PTHR31614">
    <property type="entry name" value="PROTEIN DOWNSTREAM OF FLC-RELATED"/>
    <property type="match status" value="1"/>
</dbReference>
<evidence type="ECO:0000256" key="2">
    <source>
        <dbReference type="ARBA" id="ARBA00023157"/>
    </source>
</evidence>
<feature type="signal peptide" evidence="3">
    <location>
        <begin position="1"/>
        <end position="24"/>
    </location>
</feature>
<evidence type="ECO:0000256" key="1">
    <source>
        <dbReference type="ARBA" id="ARBA00010049"/>
    </source>
</evidence>
<evidence type="ECO:0000313" key="5">
    <source>
        <dbReference type="Proteomes" id="UP000315295"/>
    </source>
</evidence>
<protein>
    <recommendedName>
        <fullName evidence="6">Olee1-like protein</fullName>
    </recommendedName>
</protein>
<evidence type="ECO:0008006" key="6">
    <source>
        <dbReference type="Google" id="ProtNLM"/>
    </source>
</evidence>
<comment type="caution">
    <text evidence="4">The sequence shown here is derived from an EMBL/GenBank/DDBJ whole genome shotgun (WGS) entry which is preliminary data.</text>
</comment>
<keyword evidence="2" id="KW-1015">Disulfide bond</keyword>
<dbReference type="STRING" id="106549.A0A540MQC8"/>
<sequence>MANSNSIVLVSALCFLSLAGVAYCGETLNVHGIVYCDNCRIQFVTRISETLKGAQVRLECRENEGGKITLSKEADTDDLGTYSIPVEGDHEEEVCEVILVKSPNEDCSEISNELHVKLSARISLTNHNGITGPHRMANPLGFMKKEVDPKCAEVLKELGLTPDGDIDDSGAE</sequence>
<comment type="similarity">
    <text evidence="1">Belongs to the Ole e I family.</text>
</comment>